<dbReference type="EMBL" id="FNFO01000001">
    <property type="protein sequence ID" value="SDK02688.1"/>
    <property type="molecule type" value="Genomic_DNA"/>
</dbReference>
<evidence type="ECO:0000313" key="2">
    <source>
        <dbReference type="EMBL" id="SDK02688.1"/>
    </source>
</evidence>
<dbReference type="Pfam" id="PF00144">
    <property type="entry name" value="Beta-lactamase"/>
    <property type="match status" value="1"/>
</dbReference>
<dbReference type="InterPro" id="IPR001466">
    <property type="entry name" value="Beta-lactam-related"/>
</dbReference>
<keyword evidence="3" id="KW-1185">Reference proteome</keyword>
<evidence type="ECO:0000259" key="1">
    <source>
        <dbReference type="Pfam" id="PF00144"/>
    </source>
</evidence>
<dbReference type="Proteomes" id="UP000198510">
    <property type="component" value="Unassembled WGS sequence"/>
</dbReference>
<gene>
    <name evidence="2" type="ORF">SAMN05421823_101686</name>
</gene>
<dbReference type="PANTHER" id="PTHR46825:SF9">
    <property type="entry name" value="BETA-LACTAMASE-RELATED DOMAIN-CONTAINING PROTEIN"/>
    <property type="match status" value="1"/>
</dbReference>
<protein>
    <submittedName>
        <fullName evidence="2">CubicO group peptidase, beta-lactamase class C family</fullName>
    </submittedName>
</protein>
<organism evidence="2 3">
    <name type="scientific">Catalinimonas alkaloidigena</name>
    <dbReference type="NCBI Taxonomy" id="1075417"/>
    <lineage>
        <taxon>Bacteria</taxon>
        <taxon>Pseudomonadati</taxon>
        <taxon>Bacteroidota</taxon>
        <taxon>Cytophagia</taxon>
        <taxon>Cytophagales</taxon>
        <taxon>Catalimonadaceae</taxon>
        <taxon>Catalinimonas</taxon>
    </lineage>
</organism>
<dbReference type="Gene3D" id="3.40.710.10">
    <property type="entry name" value="DD-peptidase/beta-lactamase superfamily"/>
    <property type="match status" value="1"/>
</dbReference>
<dbReference type="InterPro" id="IPR050491">
    <property type="entry name" value="AmpC-like"/>
</dbReference>
<proteinExistence type="predicted"/>
<feature type="domain" description="Beta-lactamase-related" evidence="1">
    <location>
        <begin position="17"/>
        <end position="353"/>
    </location>
</feature>
<dbReference type="SUPFAM" id="SSF56601">
    <property type="entry name" value="beta-lactamase/transpeptidase-like"/>
    <property type="match status" value="1"/>
</dbReference>
<name>A0A1G8YIR5_9BACT</name>
<dbReference type="STRING" id="1075417.SAMN05421823_101686"/>
<accession>A0A1G8YIR5</accession>
<dbReference type="PANTHER" id="PTHR46825">
    <property type="entry name" value="D-ALANYL-D-ALANINE-CARBOXYPEPTIDASE/ENDOPEPTIDASE AMPH"/>
    <property type="match status" value="1"/>
</dbReference>
<evidence type="ECO:0000313" key="3">
    <source>
        <dbReference type="Proteomes" id="UP000198510"/>
    </source>
</evidence>
<sequence length="368" mass="41710">MTFAQPRSFSQAWKATDHYFRQTLRDQQVVGGALLFLEKGKVIGHSYVGMADLAPPRAVDAQTIFHWASITKTFTAIALMQLRDRGRLSLDDPLTKYLPELRRVHNPFGSMDDLTLKMALSHSAGFRDPTWPWGGDQPWHPFEPTEWSQLVAMFPYTEILVAPGTRFSYSNPAIIFLGQIIAQLSGDPFEVYMDKNVLKPLGMYHSYYDTTPYHLLRYRANNYTVRDGQPHANGIDFDTGITASNGGLNAPLDDMVKYLNFLTGQPTEYEILKRASLEELWQVQHPIEEVEGVRSSVALSFFVEAFDGMEVIGHTGTQKAFYSFFYVHPTSGTACLGITNTDGDGTDPEQLRRDISHYVFQHLFRLYS</sequence>
<dbReference type="AlphaFoldDB" id="A0A1G8YIR5"/>
<dbReference type="InterPro" id="IPR012338">
    <property type="entry name" value="Beta-lactam/transpept-like"/>
</dbReference>
<reference evidence="2 3" key="1">
    <citation type="submission" date="2016-10" db="EMBL/GenBank/DDBJ databases">
        <authorList>
            <person name="de Groot N.N."/>
        </authorList>
    </citation>
    <scope>NUCLEOTIDE SEQUENCE [LARGE SCALE GENOMIC DNA]</scope>
    <source>
        <strain evidence="2 3">DSM 25186</strain>
    </source>
</reference>